<dbReference type="SUPFAM" id="SSF103088">
    <property type="entry name" value="OmpA-like"/>
    <property type="match status" value="1"/>
</dbReference>
<dbReference type="GO" id="GO:0016020">
    <property type="term" value="C:membrane"/>
    <property type="evidence" value="ECO:0007669"/>
    <property type="project" value="UniProtKB-UniRule"/>
</dbReference>
<accession>A0A401U948</accession>
<evidence type="ECO:0000313" key="4">
    <source>
        <dbReference type="EMBL" id="GCC51412.1"/>
    </source>
</evidence>
<evidence type="ECO:0000313" key="5">
    <source>
        <dbReference type="Proteomes" id="UP000288227"/>
    </source>
</evidence>
<organism evidence="4 5">
    <name type="scientific">Chryseotalea sanaruensis</name>
    <dbReference type="NCBI Taxonomy" id="2482724"/>
    <lineage>
        <taxon>Bacteria</taxon>
        <taxon>Pseudomonadati</taxon>
        <taxon>Bacteroidota</taxon>
        <taxon>Cytophagia</taxon>
        <taxon>Cytophagales</taxon>
        <taxon>Chryseotaleaceae</taxon>
        <taxon>Chryseotalea</taxon>
    </lineage>
</organism>
<dbReference type="RefSeq" id="WP_127122078.1">
    <property type="nucleotide sequence ID" value="NZ_BHXQ01000003.1"/>
</dbReference>
<dbReference type="Proteomes" id="UP000288227">
    <property type="component" value="Unassembled WGS sequence"/>
</dbReference>
<evidence type="ECO:0000256" key="2">
    <source>
        <dbReference type="SAM" id="SignalP"/>
    </source>
</evidence>
<dbReference type="Pfam" id="PF00691">
    <property type="entry name" value="OmpA"/>
    <property type="match status" value="1"/>
</dbReference>
<reference evidence="4 5" key="1">
    <citation type="submission" date="2018-11" db="EMBL/GenBank/DDBJ databases">
        <title>Chryseotalea sanarue gen. nov., sp., nov., a member of the family Cytophagaceae, isolated from a brackish lake in Hamamatsu Japan.</title>
        <authorList>
            <person name="Maejima Y."/>
            <person name="Iino T."/>
            <person name="Muraguchi Y."/>
            <person name="Fukuda K."/>
            <person name="Ohkuma M."/>
            <person name="Moriuchi R."/>
            <person name="Dohra H."/>
            <person name="Kimbara K."/>
            <person name="Shintani M."/>
        </authorList>
    </citation>
    <scope>NUCLEOTIDE SEQUENCE [LARGE SCALE GENOMIC DNA]</scope>
    <source>
        <strain evidence="4 5">Ys</strain>
    </source>
</reference>
<dbReference type="Gene3D" id="3.30.1330.60">
    <property type="entry name" value="OmpA-like domain"/>
    <property type="match status" value="1"/>
</dbReference>
<feature type="signal peptide" evidence="2">
    <location>
        <begin position="1"/>
        <end position="19"/>
    </location>
</feature>
<dbReference type="PROSITE" id="PS51123">
    <property type="entry name" value="OMPA_2"/>
    <property type="match status" value="1"/>
</dbReference>
<proteinExistence type="predicted"/>
<name>A0A401U948_9BACT</name>
<protein>
    <recommendedName>
        <fullName evidence="3">OmpA-like domain-containing protein</fullName>
    </recommendedName>
</protein>
<dbReference type="InterPro" id="IPR006665">
    <property type="entry name" value="OmpA-like"/>
</dbReference>
<keyword evidence="5" id="KW-1185">Reference proteome</keyword>
<sequence length="427" mass="47922">MQKCLALAFLLLICTPSIAQNNNELAAGYYTVVGAFDKSKGEYAQRFVQHLNSKGFNANYGFNTSRALYFVYLQSHSDLKTSLEAMYKLRGESDFKDAWVRVVPGVIGQRGEEQRPVVLAEPETSATIAKDKVTTPEPAEIVKVVEEKQVPVANNGLSEVKAVEPESQVEEIVSNEEIEEKIVQVFPINLGNTEVFLSLFNASNNRIIDGDVQVVDTDRGKLLKTVKGNDYLTLPDPKNQSGKVTLICDVFGYRKLQLEVNYRNPEADTALAHVDMMGLSFVVSFDLVRYIKGDIQTLSHVYFFNDAAIMIPESRYEINQLLQMMNENKYMKIRLHGHTNGHYHGKIIKMGNEKNFFAIGKDAINTVGSAKDLSFERAEIIREYLIENGIAGERIEVKGWGGKKPLYDKHSANAKRNVRVEVEVIAD</sequence>
<comment type="caution">
    <text evidence="4">The sequence shown here is derived from an EMBL/GenBank/DDBJ whole genome shotgun (WGS) entry which is preliminary data.</text>
</comment>
<evidence type="ECO:0000256" key="1">
    <source>
        <dbReference type="PROSITE-ProRule" id="PRU00473"/>
    </source>
</evidence>
<dbReference type="EMBL" id="BHXQ01000003">
    <property type="protein sequence ID" value="GCC51412.1"/>
    <property type="molecule type" value="Genomic_DNA"/>
</dbReference>
<keyword evidence="2" id="KW-0732">Signal</keyword>
<evidence type="ECO:0000259" key="3">
    <source>
        <dbReference type="PROSITE" id="PS51123"/>
    </source>
</evidence>
<dbReference type="AlphaFoldDB" id="A0A401U948"/>
<feature type="chain" id="PRO_5019582897" description="OmpA-like domain-containing protein" evidence="2">
    <location>
        <begin position="20"/>
        <end position="427"/>
    </location>
</feature>
<dbReference type="OrthoDB" id="974928at2"/>
<keyword evidence="1" id="KW-0472">Membrane</keyword>
<dbReference type="CDD" id="cd07185">
    <property type="entry name" value="OmpA_C-like"/>
    <property type="match status" value="1"/>
</dbReference>
<feature type="domain" description="OmpA-like" evidence="3">
    <location>
        <begin position="290"/>
        <end position="427"/>
    </location>
</feature>
<dbReference type="InterPro" id="IPR036737">
    <property type="entry name" value="OmpA-like_sf"/>
</dbReference>
<gene>
    <name evidence="4" type="ORF">SanaruYs_16370</name>
</gene>